<gene>
    <name evidence="1" type="ORF">C683_0969</name>
</gene>
<dbReference type="AlphaFoldDB" id="K8ZAS8"/>
<organism evidence="1 2">
    <name type="scientific">Catellicoccus marimammalium M35/04/3</name>
    <dbReference type="NCBI Taxonomy" id="1234409"/>
    <lineage>
        <taxon>Bacteria</taxon>
        <taxon>Bacillati</taxon>
        <taxon>Bacillota</taxon>
        <taxon>Bacilli</taxon>
        <taxon>Lactobacillales</taxon>
        <taxon>Enterococcaceae</taxon>
        <taxon>Catellicoccus</taxon>
    </lineage>
</organism>
<keyword evidence="2" id="KW-1185">Reference proteome</keyword>
<evidence type="ECO:0000313" key="2">
    <source>
        <dbReference type="Proteomes" id="UP000016057"/>
    </source>
</evidence>
<reference evidence="1 2" key="1">
    <citation type="journal article" date="2013" name="Genome Announc.">
        <title>Draft Genome Sequence of Catellicoccus marimammalium, a Novel Species Commonly Found in Gull Feces.</title>
        <authorList>
            <person name="Weigand M.R."/>
            <person name="Ryu H."/>
            <person name="Bozcek L."/>
            <person name="Konstantinidis K.T."/>
            <person name="Santo Domingo J.W."/>
        </authorList>
    </citation>
    <scope>NUCLEOTIDE SEQUENCE [LARGE SCALE GENOMIC DNA]</scope>
    <source>
        <strain evidence="1 2">M35/04/3</strain>
    </source>
</reference>
<accession>K8ZAS8</accession>
<protein>
    <submittedName>
        <fullName evidence="1">Uncharacterized protein</fullName>
    </submittedName>
</protein>
<dbReference type="EMBL" id="AMYT01000020">
    <property type="protein sequence ID" value="EKU27107.1"/>
    <property type="molecule type" value="Genomic_DNA"/>
</dbReference>
<dbReference type="RefSeq" id="WP_009491469.1">
    <property type="nucleotide sequence ID" value="NZ_AMYT01000020.1"/>
</dbReference>
<evidence type="ECO:0000313" key="1">
    <source>
        <dbReference type="EMBL" id="EKU27107.1"/>
    </source>
</evidence>
<sequence length="142" mass="16356">MMNIISIMERTTLNLNLLVGKKGAVLSEKISIITWQNKEPIFRWVLDCLVKKYNLSSFKLEQEYRIDLKDLVDLIMDCNEVLLNHAIPSNLLPTFHDREEDYGIEYQGDLLFTVTSASPVLSLLLNTEVGNDVELSFLMDFE</sequence>
<proteinExistence type="predicted"/>
<dbReference type="Proteomes" id="UP000016057">
    <property type="component" value="Unassembled WGS sequence"/>
</dbReference>
<name>K8ZAS8_9ENTE</name>
<comment type="caution">
    <text evidence="1">The sequence shown here is derived from an EMBL/GenBank/DDBJ whole genome shotgun (WGS) entry which is preliminary data.</text>
</comment>